<sequence length="279" mass="30563">MVSRRMVGSAAGLALAMAAGAATPASAQAANESTFDRIRRTKKLRTAAVPGGAPYYHKDLASGQWRGFYVDMAKMLAEELEVELELNETTWGNAVLDLQSNKIDIFFGLNPTPKRALVVDFSVPCFSNAFSFITKRGFQAKTWEEMNRPEVKISVDLGSSQDQIVTRLCPKAQISRFKTADEATMAVQSGRVDAQCIVLILALTAKKKNPALGEVMVPTPIFGTTSNAGFRREQDKTWRDFVNVWIEFNKGLGAVRHAIVSNMELVGISENDFPPGVTL</sequence>
<accession>A0A3A9K2X8</accession>
<gene>
    <name evidence="4" type="ORF">D6Z83_03020</name>
    <name evidence="5" type="ORF">EBE87_06200</name>
</gene>
<proteinExistence type="predicted"/>
<evidence type="ECO:0000313" key="5">
    <source>
        <dbReference type="EMBL" id="RMI25980.1"/>
    </source>
</evidence>
<dbReference type="InterPro" id="IPR001638">
    <property type="entry name" value="Solute-binding_3/MltF_N"/>
</dbReference>
<evidence type="ECO:0000313" key="7">
    <source>
        <dbReference type="Proteomes" id="UP000278036"/>
    </source>
</evidence>
<protein>
    <submittedName>
        <fullName evidence="4">ABC transporter substrate-binding protein</fullName>
    </submittedName>
</protein>
<name>A0A3A9K2X8_9PROT</name>
<evidence type="ECO:0000256" key="1">
    <source>
        <dbReference type="ARBA" id="ARBA00022729"/>
    </source>
</evidence>
<reference evidence="4 7" key="1">
    <citation type="submission" date="2018-09" db="EMBL/GenBank/DDBJ databases">
        <title>Roseomonas sp. nov., isolated from feces of Tibetan antelopes in the Qinghai-Tibet plateau, China.</title>
        <authorList>
            <person name="Tian Z."/>
        </authorList>
    </citation>
    <scope>NUCLEOTIDE SEQUENCE [LARGE SCALE GENOMIC DNA]</scope>
    <source>
        <strain evidence="5 6">Z23</strain>
        <strain evidence="4 7">Z24</strain>
    </source>
</reference>
<dbReference type="Gene3D" id="3.40.190.10">
    <property type="entry name" value="Periplasmic binding protein-like II"/>
    <property type="match status" value="2"/>
</dbReference>
<feature type="chain" id="PRO_5017177735" evidence="2">
    <location>
        <begin position="30"/>
        <end position="279"/>
    </location>
</feature>
<dbReference type="Proteomes" id="UP000274097">
    <property type="component" value="Unassembled WGS sequence"/>
</dbReference>
<dbReference type="InterPro" id="IPR006311">
    <property type="entry name" value="TAT_signal"/>
</dbReference>
<dbReference type="InParanoid" id="A0A3A9K2X8"/>
<dbReference type="RefSeq" id="WP_120636846.1">
    <property type="nucleotide sequence ID" value="NZ_RAQU01000011.1"/>
</dbReference>
<dbReference type="SMART" id="SM00062">
    <property type="entry name" value="PBPb"/>
    <property type="match status" value="1"/>
</dbReference>
<dbReference type="PROSITE" id="PS51318">
    <property type="entry name" value="TAT"/>
    <property type="match status" value="1"/>
</dbReference>
<keyword evidence="6" id="KW-1185">Reference proteome</keyword>
<evidence type="ECO:0000259" key="3">
    <source>
        <dbReference type="SMART" id="SM00062"/>
    </source>
</evidence>
<dbReference type="PANTHER" id="PTHR35936:SF17">
    <property type="entry name" value="ARGININE-BINDING EXTRACELLULAR PROTEIN ARTP"/>
    <property type="match status" value="1"/>
</dbReference>
<dbReference type="PANTHER" id="PTHR35936">
    <property type="entry name" value="MEMBRANE-BOUND LYTIC MUREIN TRANSGLYCOSYLASE F"/>
    <property type="match status" value="1"/>
</dbReference>
<feature type="signal peptide" evidence="2">
    <location>
        <begin position="1"/>
        <end position="29"/>
    </location>
</feature>
<comment type="caution">
    <text evidence="4">The sequence shown here is derived from an EMBL/GenBank/DDBJ whole genome shotgun (WGS) entry which is preliminary data.</text>
</comment>
<dbReference type="SUPFAM" id="SSF53850">
    <property type="entry name" value="Periplasmic binding protein-like II"/>
    <property type="match status" value="1"/>
</dbReference>
<keyword evidence="1 2" id="KW-0732">Signal</keyword>
<dbReference type="OrthoDB" id="9807134at2"/>
<organism evidence="4 7">
    <name type="scientific">Teichococcus wenyumeiae</name>
    <dbReference type="NCBI Taxonomy" id="2478470"/>
    <lineage>
        <taxon>Bacteria</taxon>
        <taxon>Pseudomonadati</taxon>
        <taxon>Pseudomonadota</taxon>
        <taxon>Alphaproteobacteria</taxon>
        <taxon>Acetobacterales</taxon>
        <taxon>Roseomonadaceae</taxon>
        <taxon>Roseomonas</taxon>
    </lineage>
</organism>
<dbReference type="AlphaFoldDB" id="A0A3A9K2X8"/>
<dbReference type="Pfam" id="PF00497">
    <property type="entry name" value="SBP_bac_3"/>
    <property type="match status" value="1"/>
</dbReference>
<dbReference type="Proteomes" id="UP000278036">
    <property type="component" value="Unassembled WGS sequence"/>
</dbReference>
<evidence type="ECO:0000313" key="6">
    <source>
        <dbReference type="Proteomes" id="UP000274097"/>
    </source>
</evidence>
<evidence type="ECO:0000256" key="2">
    <source>
        <dbReference type="SAM" id="SignalP"/>
    </source>
</evidence>
<dbReference type="EMBL" id="RAQU01000011">
    <property type="protein sequence ID" value="RKK05709.1"/>
    <property type="molecule type" value="Genomic_DNA"/>
</dbReference>
<evidence type="ECO:0000313" key="4">
    <source>
        <dbReference type="EMBL" id="RKK05709.1"/>
    </source>
</evidence>
<feature type="domain" description="Solute-binding protein family 3/N-terminal" evidence="3">
    <location>
        <begin position="43"/>
        <end position="262"/>
    </location>
</feature>
<dbReference type="EMBL" id="RFLX01000003">
    <property type="protein sequence ID" value="RMI25980.1"/>
    <property type="molecule type" value="Genomic_DNA"/>
</dbReference>